<dbReference type="KEGG" id="bbae:FRD01_05425"/>
<name>A0A5B8XMB1_9DELT</name>
<protein>
    <submittedName>
        <fullName evidence="1">Uncharacterized protein</fullName>
    </submittedName>
</protein>
<dbReference type="PROSITE" id="PS51257">
    <property type="entry name" value="PROKAR_LIPOPROTEIN"/>
    <property type="match status" value="1"/>
</dbReference>
<proteinExistence type="predicted"/>
<dbReference type="AlphaFoldDB" id="A0A5B8XMB1"/>
<dbReference type="Proteomes" id="UP000321595">
    <property type="component" value="Chromosome"/>
</dbReference>
<dbReference type="EMBL" id="CP042467">
    <property type="protein sequence ID" value="QED26695.1"/>
    <property type="molecule type" value="Genomic_DNA"/>
</dbReference>
<accession>A0A5B8XMB1</accession>
<organism evidence="1 2">
    <name type="scientific">Microvenator marinus</name>
    <dbReference type="NCBI Taxonomy" id="2600177"/>
    <lineage>
        <taxon>Bacteria</taxon>
        <taxon>Deltaproteobacteria</taxon>
        <taxon>Bradymonadales</taxon>
        <taxon>Microvenatoraceae</taxon>
        <taxon>Microvenator</taxon>
    </lineage>
</organism>
<sequence>MTRIVMLFLLFSGSGCKKAHEPCSKELETLPLPLTMQISKDEKSIGLVVFDGHQSKVTPAEGADSNHLDDLRRIIETVNTTKSVDFSYSERVDDTHFSCGGSVELGSPTFADGLRWHLYSTYFDVKVLN</sequence>
<evidence type="ECO:0000313" key="1">
    <source>
        <dbReference type="EMBL" id="QED26695.1"/>
    </source>
</evidence>
<reference evidence="1 2" key="1">
    <citation type="submission" date="2019-08" db="EMBL/GenBank/DDBJ databases">
        <authorList>
            <person name="Liang Q."/>
        </authorList>
    </citation>
    <scope>NUCLEOTIDE SEQUENCE [LARGE SCALE GENOMIC DNA]</scope>
    <source>
        <strain evidence="1 2">V1718</strain>
    </source>
</reference>
<evidence type="ECO:0000313" key="2">
    <source>
        <dbReference type="Proteomes" id="UP000321595"/>
    </source>
</evidence>
<gene>
    <name evidence="1" type="ORF">FRD01_05425</name>
</gene>
<dbReference type="RefSeq" id="WP_146958353.1">
    <property type="nucleotide sequence ID" value="NZ_CP042467.1"/>
</dbReference>
<keyword evidence="2" id="KW-1185">Reference proteome</keyword>